<dbReference type="PANTHER" id="PTHR10738">
    <property type="entry name" value="PROTEIN ARGININE N-METHYLTRANSFERASE 5"/>
    <property type="match status" value="1"/>
</dbReference>
<feature type="binding site" evidence="6">
    <location>
        <begin position="321"/>
        <end position="322"/>
    </location>
    <ligand>
        <name>S-adenosyl-L-methionine</name>
        <dbReference type="ChEBI" id="CHEBI:59789"/>
    </ligand>
</feature>
<dbReference type="SUPFAM" id="SSF53335">
    <property type="entry name" value="S-adenosyl-L-methionine-dependent methyltransferases"/>
    <property type="match status" value="1"/>
</dbReference>
<dbReference type="InterPro" id="IPR029063">
    <property type="entry name" value="SAM-dependent_MTases_sf"/>
</dbReference>
<dbReference type="EMBL" id="GG745348">
    <property type="protein sequence ID" value="KNE65781.1"/>
    <property type="molecule type" value="Genomic_DNA"/>
</dbReference>
<dbReference type="eggNOG" id="KOG0822">
    <property type="taxonomic scope" value="Eukaryota"/>
</dbReference>
<name>A0A0L0STE9_ALLM3</name>
<dbReference type="InterPro" id="IPR035075">
    <property type="entry name" value="PRMT5"/>
</dbReference>
<evidence type="ECO:0000256" key="6">
    <source>
        <dbReference type="PIRSR" id="PIRSR015894-2"/>
    </source>
</evidence>
<keyword evidence="3 4" id="KW-0949">S-adenosyl-L-methionine</keyword>
<keyword evidence="1 4" id="KW-0489">Methyltransferase</keyword>
<dbReference type="OMA" id="PATHSKD"/>
<dbReference type="GO" id="GO:0005829">
    <property type="term" value="C:cytosol"/>
    <property type="evidence" value="ECO:0007669"/>
    <property type="project" value="TreeGrafter"/>
</dbReference>
<dbReference type="GO" id="GO:0006355">
    <property type="term" value="P:regulation of DNA-templated transcription"/>
    <property type="evidence" value="ECO:0007669"/>
    <property type="project" value="TreeGrafter"/>
</dbReference>
<dbReference type="Gene3D" id="2.70.160.11">
    <property type="entry name" value="Hnrnp arginine n-methyltransferase1"/>
    <property type="match status" value="1"/>
</dbReference>
<dbReference type="GO" id="GO:0016274">
    <property type="term" value="F:protein-arginine N-methyltransferase activity"/>
    <property type="evidence" value="ECO:0007669"/>
    <property type="project" value="InterPro"/>
</dbReference>
<dbReference type="PANTHER" id="PTHR10738:SF0">
    <property type="entry name" value="PROTEIN ARGININE N-METHYLTRANSFERASE 5"/>
    <property type="match status" value="1"/>
</dbReference>
<evidence type="ECO:0000259" key="8">
    <source>
        <dbReference type="Pfam" id="PF05185"/>
    </source>
</evidence>
<feature type="binding site" evidence="6">
    <location>
        <begin position="402"/>
        <end position="403"/>
    </location>
    <ligand>
        <name>S-adenosyl-L-methionine</name>
        <dbReference type="ChEBI" id="CHEBI:59789"/>
    </ligand>
</feature>
<dbReference type="PIRSF" id="PIRSF015894">
    <property type="entry name" value="Skb1_MeTrfase"/>
    <property type="match status" value="1"/>
</dbReference>
<dbReference type="AlphaFoldDB" id="A0A0L0STE9"/>
<sequence length="638" mass="69591">MADTASATTSNATPSIGYELLRQPVQAGGHDALIQAMERDGFTFVVAPVQAEGAPGAAGVNANVSAADLRAPLDRAELVVQGPDFAAVTVATVPPMFDAFTVKDEALRNKSSLHFRRLVHWTGHLGVSAVQVPLPSDAAAIPEFARQLLAHAIPLLPYSALWVRVPLGDADAWSRWNLARTLMGHHVKLQVLLDIGADLPDGPTDRTLARWRGEPLAAIALRTSAFLTNKKGYPVLSKAHQALVRPILVRNPHVIVSHDGAQRDLAAYQQYVAFLFRSQPAPSVIDQFAAGYHDYLQNPLQPLMDNLEAQTYETFERDPVKYAQYQEAARKCLVDRGPQPQVVMVVGAGPRGPLVDCVLRASAEAEVAVKVYAVEKNANALVSLRHKQRSVWGDQVEVVFADMRTWRAPEPCDILVSELLGSFGDNELSPECLDGVQHVLKPDGVSIPQSYTPFWAPVSSSKLWTEASAAKTVAALETPYVVMIRDATVLADPLPVWTFTHPLPVATMQPENAHNERYSMTEFTMRDEALVHGMAGYFECVLYKDVLLSTVPATHSKDMTSWFPIYFPVRFPIAVPKGARVQVHLWRATGSHKVWFEWSVVPLAAPTADGVASKPARMPAGYASLIHNAGGRSYGIGL</sequence>
<dbReference type="GO" id="GO:0032259">
    <property type="term" value="P:methylation"/>
    <property type="evidence" value="ECO:0007669"/>
    <property type="project" value="UniProtKB-KW"/>
</dbReference>
<evidence type="ECO:0000259" key="10">
    <source>
        <dbReference type="Pfam" id="PF17286"/>
    </source>
</evidence>
<dbReference type="PROSITE" id="PS51678">
    <property type="entry name" value="SAM_MT_PRMT"/>
    <property type="match status" value="1"/>
</dbReference>
<proteinExistence type="inferred from homology"/>
<dbReference type="InterPro" id="IPR035248">
    <property type="entry name" value="PRMT5_C"/>
</dbReference>
<keyword evidence="12" id="KW-1185">Reference proteome</keyword>
<keyword evidence="2 4" id="KW-0808">Transferase</keyword>
<evidence type="ECO:0000256" key="7">
    <source>
        <dbReference type="PIRSR" id="PIRSR015894-3"/>
    </source>
</evidence>
<evidence type="ECO:0000256" key="1">
    <source>
        <dbReference type="ARBA" id="ARBA00022603"/>
    </source>
</evidence>
<evidence type="ECO:0000256" key="2">
    <source>
        <dbReference type="ARBA" id="ARBA00022679"/>
    </source>
</evidence>
<evidence type="ECO:0000313" key="11">
    <source>
        <dbReference type="EMBL" id="KNE65781.1"/>
    </source>
</evidence>
<evidence type="ECO:0000259" key="9">
    <source>
        <dbReference type="Pfam" id="PF17285"/>
    </source>
</evidence>
<dbReference type="OrthoDB" id="1368803at2759"/>
<evidence type="ECO:0000256" key="4">
    <source>
        <dbReference type="PIRNR" id="PIRNR015894"/>
    </source>
</evidence>
<dbReference type="GO" id="GO:0005634">
    <property type="term" value="C:nucleus"/>
    <property type="evidence" value="ECO:0007669"/>
    <property type="project" value="TreeGrafter"/>
</dbReference>
<dbReference type="Proteomes" id="UP000054350">
    <property type="component" value="Unassembled WGS sequence"/>
</dbReference>
<dbReference type="Pfam" id="PF17286">
    <property type="entry name" value="PRMT5_C"/>
    <property type="match status" value="1"/>
</dbReference>
<dbReference type="InterPro" id="IPR007857">
    <property type="entry name" value="Arg_MeTrfase_PRMT5"/>
</dbReference>
<feature type="domain" description="PRMT5 oligomerisation" evidence="10">
    <location>
        <begin position="450"/>
        <end position="635"/>
    </location>
</feature>
<dbReference type="VEuPathDB" id="FungiDB:AMAG_09758"/>
<feature type="domain" description="PRMT5 arginine-N-methyltransferase" evidence="8">
    <location>
        <begin position="286"/>
        <end position="447"/>
    </location>
</feature>
<evidence type="ECO:0000313" key="12">
    <source>
        <dbReference type="Proteomes" id="UP000054350"/>
    </source>
</evidence>
<accession>A0A0L0STE9</accession>
<evidence type="ECO:0000256" key="3">
    <source>
        <dbReference type="ARBA" id="ARBA00022691"/>
    </source>
</evidence>
<organism evidence="11 12">
    <name type="scientific">Allomyces macrogynus (strain ATCC 38327)</name>
    <name type="common">Allomyces javanicus var. macrogynus</name>
    <dbReference type="NCBI Taxonomy" id="578462"/>
    <lineage>
        <taxon>Eukaryota</taxon>
        <taxon>Fungi</taxon>
        <taxon>Fungi incertae sedis</taxon>
        <taxon>Blastocladiomycota</taxon>
        <taxon>Blastocladiomycetes</taxon>
        <taxon>Blastocladiales</taxon>
        <taxon>Blastocladiaceae</taxon>
        <taxon>Allomyces</taxon>
    </lineage>
</organism>
<comment type="similarity">
    <text evidence="4">Belongs to the class I-like SAM-binding methyltransferase superfamily.</text>
</comment>
<protein>
    <recommendedName>
        <fullName evidence="4">Protein arginine N-methyltransferase</fullName>
    </recommendedName>
</protein>
<feature type="domain" description="PRMT5 TIM barrel" evidence="9">
    <location>
        <begin position="42"/>
        <end position="278"/>
    </location>
</feature>
<dbReference type="Gene3D" id="3.40.50.150">
    <property type="entry name" value="Vaccinia Virus protein VP39"/>
    <property type="match status" value="1"/>
</dbReference>
<feature type="site" description="Critical for specifying symmetric addition of methyl groups" evidence="7">
    <location>
        <position position="315"/>
    </location>
</feature>
<reference evidence="12" key="2">
    <citation type="submission" date="2009-11" db="EMBL/GenBank/DDBJ databases">
        <title>The Genome Sequence of Allomyces macrogynus strain ATCC 38327.</title>
        <authorList>
            <consortium name="The Broad Institute Genome Sequencing Platform"/>
            <person name="Russ C."/>
            <person name="Cuomo C."/>
            <person name="Shea T."/>
            <person name="Young S.K."/>
            <person name="Zeng Q."/>
            <person name="Koehrsen M."/>
            <person name="Haas B."/>
            <person name="Borodovsky M."/>
            <person name="Guigo R."/>
            <person name="Alvarado L."/>
            <person name="Berlin A."/>
            <person name="Borenstein D."/>
            <person name="Chen Z."/>
            <person name="Engels R."/>
            <person name="Freedman E."/>
            <person name="Gellesch M."/>
            <person name="Goldberg J."/>
            <person name="Griggs A."/>
            <person name="Gujja S."/>
            <person name="Heiman D."/>
            <person name="Hepburn T."/>
            <person name="Howarth C."/>
            <person name="Jen D."/>
            <person name="Larson L."/>
            <person name="Lewis B."/>
            <person name="Mehta T."/>
            <person name="Park D."/>
            <person name="Pearson M."/>
            <person name="Roberts A."/>
            <person name="Saif S."/>
            <person name="Shenoy N."/>
            <person name="Sisk P."/>
            <person name="Stolte C."/>
            <person name="Sykes S."/>
            <person name="Walk T."/>
            <person name="White J."/>
            <person name="Yandava C."/>
            <person name="Burger G."/>
            <person name="Gray M.W."/>
            <person name="Holland P.W.H."/>
            <person name="King N."/>
            <person name="Lang F.B.F."/>
            <person name="Roger A.J."/>
            <person name="Ruiz-Trillo I."/>
            <person name="Lander E."/>
            <person name="Nusbaum C."/>
        </authorList>
    </citation>
    <scope>NUCLEOTIDE SEQUENCE [LARGE SCALE GENOMIC DNA]</scope>
    <source>
        <strain evidence="12">ATCC 38327</strain>
    </source>
</reference>
<feature type="binding site" evidence="6">
    <location>
        <position position="375"/>
    </location>
    <ligand>
        <name>S-adenosyl-L-methionine</name>
        <dbReference type="ChEBI" id="CHEBI:59789"/>
    </ligand>
</feature>
<dbReference type="Pfam" id="PF17285">
    <property type="entry name" value="PRMT5_TIM"/>
    <property type="match status" value="1"/>
</dbReference>
<reference evidence="11 12" key="1">
    <citation type="submission" date="2009-11" db="EMBL/GenBank/DDBJ databases">
        <title>Annotation of Allomyces macrogynus ATCC 38327.</title>
        <authorList>
            <consortium name="The Broad Institute Genome Sequencing Platform"/>
            <person name="Russ C."/>
            <person name="Cuomo C."/>
            <person name="Burger G."/>
            <person name="Gray M.W."/>
            <person name="Holland P.W.H."/>
            <person name="King N."/>
            <person name="Lang F.B.F."/>
            <person name="Roger A.J."/>
            <person name="Ruiz-Trillo I."/>
            <person name="Young S.K."/>
            <person name="Zeng Q."/>
            <person name="Gargeya S."/>
            <person name="Fitzgerald M."/>
            <person name="Haas B."/>
            <person name="Abouelleil A."/>
            <person name="Alvarado L."/>
            <person name="Arachchi H.M."/>
            <person name="Berlin A."/>
            <person name="Chapman S.B."/>
            <person name="Gearin G."/>
            <person name="Goldberg J."/>
            <person name="Griggs A."/>
            <person name="Gujja S."/>
            <person name="Hansen M."/>
            <person name="Heiman D."/>
            <person name="Howarth C."/>
            <person name="Larimer J."/>
            <person name="Lui A."/>
            <person name="MacDonald P.J.P."/>
            <person name="McCowen C."/>
            <person name="Montmayeur A."/>
            <person name="Murphy C."/>
            <person name="Neiman D."/>
            <person name="Pearson M."/>
            <person name="Priest M."/>
            <person name="Roberts A."/>
            <person name="Saif S."/>
            <person name="Shea T."/>
            <person name="Sisk P."/>
            <person name="Stolte C."/>
            <person name="Sykes S."/>
            <person name="Wortman J."/>
            <person name="Nusbaum C."/>
            <person name="Birren B."/>
        </authorList>
    </citation>
    <scope>NUCLEOTIDE SEQUENCE [LARGE SCALE GENOMIC DNA]</scope>
    <source>
        <strain evidence="11 12">ATCC 38327</strain>
    </source>
</reference>
<gene>
    <name evidence="11" type="ORF">AMAG_09758</name>
</gene>
<feature type="binding site" evidence="6">
    <location>
        <position position="312"/>
    </location>
    <ligand>
        <name>S-adenosyl-L-methionine</name>
        <dbReference type="ChEBI" id="CHEBI:59789"/>
    </ligand>
</feature>
<feature type="active site" description="Proton donor/acceptor" evidence="5">
    <location>
        <position position="427"/>
    </location>
</feature>
<dbReference type="Pfam" id="PF05185">
    <property type="entry name" value="PRMT5"/>
    <property type="match status" value="1"/>
</dbReference>
<feature type="active site" description="Proton donor/acceptor" evidence="5">
    <location>
        <position position="418"/>
    </location>
</feature>
<evidence type="ECO:0000256" key="5">
    <source>
        <dbReference type="PIRSR" id="PIRSR015894-1"/>
    </source>
</evidence>
<dbReference type="STRING" id="578462.A0A0L0STE9"/>
<dbReference type="InterPro" id="IPR025799">
    <property type="entry name" value="Arg_MeTrfase"/>
</dbReference>
<dbReference type="InterPro" id="IPR035247">
    <property type="entry name" value="PRMT5_TIM"/>
</dbReference>
<dbReference type="Gene3D" id="3.20.20.150">
    <property type="entry name" value="Divalent-metal-dependent TIM barrel enzymes"/>
    <property type="match status" value="1"/>
</dbReference>